<accession>A0ABS4WF44</accession>
<organism evidence="2 3">
    <name type="scientific">Paeniglutamicibacter psychrophenolicus</name>
    <dbReference type="NCBI Taxonomy" id="257454"/>
    <lineage>
        <taxon>Bacteria</taxon>
        <taxon>Bacillati</taxon>
        <taxon>Actinomycetota</taxon>
        <taxon>Actinomycetes</taxon>
        <taxon>Micrococcales</taxon>
        <taxon>Micrococcaceae</taxon>
        <taxon>Paeniglutamicibacter</taxon>
    </lineage>
</organism>
<dbReference type="InterPro" id="IPR000600">
    <property type="entry name" value="ROK"/>
</dbReference>
<dbReference type="EC" id="2.7.1.63" evidence="2"/>
<dbReference type="PANTHER" id="PTHR18964">
    <property type="entry name" value="ROK (REPRESSOR, ORF, KINASE) FAMILY"/>
    <property type="match status" value="1"/>
</dbReference>
<gene>
    <name evidence="2" type="ORF">JOF46_002729</name>
</gene>
<dbReference type="NCBIfam" id="NF045942">
    <property type="entry name" value="PolPhglucPhase"/>
    <property type="match status" value="1"/>
</dbReference>
<dbReference type="EMBL" id="JAGIOE010000001">
    <property type="protein sequence ID" value="MBP2374817.1"/>
    <property type="molecule type" value="Genomic_DNA"/>
</dbReference>
<name>A0ABS4WF44_9MICC</name>
<dbReference type="SUPFAM" id="SSF53067">
    <property type="entry name" value="Actin-like ATPase domain"/>
    <property type="match status" value="1"/>
</dbReference>
<dbReference type="PANTHER" id="PTHR18964:SF146">
    <property type="entry name" value="POLYPHOSPHATE GLUCOKINASE"/>
    <property type="match status" value="1"/>
</dbReference>
<comment type="caution">
    <text evidence="2">The sequence shown here is derived from an EMBL/GenBank/DDBJ whole genome shotgun (WGS) entry which is preliminary data.</text>
</comment>
<dbReference type="Gene3D" id="3.30.420.40">
    <property type="match status" value="2"/>
</dbReference>
<dbReference type="InterPro" id="IPR043129">
    <property type="entry name" value="ATPase_NBD"/>
</dbReference>
<dbReference type="GO" id="GO:0047330">
    <property type="term" value="F:polyphosphate-glucose phosphotransferase activity"/>
    <property type="evidence" value="ECO:0007669"/>
    <property type="project" value="UniProtKB-EC"/>
</dbReference>
<dbReference type="Proteomes" id="UP000766570">
    <property type="component" value="Unassembled WGS sequence"/>
</dbReference>
<keyword evidence="3" id="KW-1185">Reference proteome</keyword>
<comment type="similarity">
    <text evidence="1">Belongs to the ROK (NagC/XylR) family.</text>
</comment>
<sequence>MDASTRPGLRLGIDIGGTAIKYGVVDTATGSLAGPLEQLPTPGTPAAVARALREIADGIQSRKPAPPPQSPVGVAFPAIICRGTARSAANISTLWLGLDVNAFLGAALERPVQAVNDADAAALAEASLGAGRGREGTVLLLTLGTGIGSALVAGGKLVPNLELGHVELGGRKAEAATSAVAREREGLDWPAYAARLQDYLAHLEFLFSPELIILGGGISVRHQEFLPRLRLDTPVVPARLHNTAGVVGAVLAAA</sequence>
<evidence type="ECO:0000313" key="2">
    <source>
        <dbReference type="EMBL" id="MBP2374817.1"/>
    </source>
</evidence>
<dbReference type="Pfam" id="PF00480">
    <property type="entry name" value="ROK"/>
    <property type="match status" value="1"/>
</dbReference>
<reference evidence="2 3" key="1">
    <citation type="submission" date="2021-03" db="EMBL/GenBank/DDBJ databases">
        <title>Sequencing the genomes of 1000 actinobacteria strains.</title>
        <authorList>
            <person name="Klenk H.-P."/>
        </authorList>
    </citation>
    <scope>NUCLEOTIDE SEQUENCE [LARGE SCALE GENOMIC DNA]</scope>
    <source>
        <strain evidence="2 3">DSM 15454</strain>
    </source>
</reference>
<keyword evidence="2" id="KW-0808">Transferase</keyword>
<proteinExistence type="inferred from homology"/>
<dbReference type="RefSeq" id="WP_209907932.1">
    <property type="nucleotide sequence ID" value="NZ_BAAAMI010000028.1"/>
</dbReference>
<evidence type="ECO:0000313" key="3">
    <source>
        <dbReference type="Proteomes" id="UP000766570"/>
    </source>
</evidence>
<evidence type="ECO:0000256" key="1">
    <source>
        <dbReference type="ARBA" id="ARBA00006479"/>
    </source>
</evidence>
<protein>
    <submittedName>
        <fullName evidence="2">Polyphosphate glucokinase</fullName>
        <ecNumber evidence="2">2.7.1.63</ecNumber>
    </submittedName>
</protein>